<dbReference type="InterPro" id="IPR038488">
    <property type="entry name" value="Integrase_DNA-bd_sf"/>
</dbReference>
<keyword evidence="3 5" id="KW-0238">DNA-binding</keyword>
<evidence type="ECO:0000313" key="8">
    <source>
        <dbReference type="EMBL" id="WCT79257.1"/>
    </source>
</evidence>
<evidence type="ECO:0000256" key="2">
    <source>
        <dbReference type="ARBA" id="ARBA00022908"/>
    </source>
</evidence>
<feature type="domain" description="Tyr recombinase" evidence="6">
    <location>
        <begin position="223"/>
        <end position="394"/>
    </location>
</feature>
<dbReference type="InterPro" id="IPR004107">
    <property type="entry name" value="Integrase_SAM-like_N"/>
</dbReference>
<protein>
    <submittedName>
        <fullName evidence="8">Tyrosine-type recombinase/integrase</fullName>
    </submittedName>
</protein>
<evidence type="ECO:0000259" key="7">
    <source>
        <dbReference type="PROSITE" id="PS51900"/>
    </source>
</evidence>
<name>A0ABY7U2Y8_9SPHN</name>
<dbReference type="CDD" id="cd00796">
    <property type="entry name" value="INT_Rci_Hp1_C"/>
    <property type="match status" value="1"/>
</dbReference>
<dbReference type="PROSITE" id="PS51900">
    <property type="entry name" value="CB"/>
    <property type="match status" value="1"/>
</dbReference>
<dbReference type="Gene3D" id="1.10.443.10">
    <property type="entry name" value="Intergrase catalytic core"/>
    <property type="match status" value="1"/>
</dbReference>
<dbReference type="InterPro" id="IPR011010">
    <property type="entry name" value="DNA_brk_join_enz"/>
</dbReference>
<gene>
    <name evidence="8" type="ORF">PQ457_19850</name>
</gene>
<dbReference type="InterPro" id="IPR044068">
    <property type="entry name" value="CB"/>
</dbReference>
<evidence type="ECO:0000259" key="6">
    <source>
        <dbReference type="PROSITE" id="PS51898"/>
    </source>
</evidence>
<reference evidence="8 9" key="1">
    <citation type="submission" date="2023-02" db="EMBL/GenBank/DDBJ databases">
        <title>Genome sequence of Novosphingobium humi KACC 19094.</title>
        <authorList>
            <person name="Kim S."/>
            <person name="Heo J."/>
            <person name="Kwon S.-W."/>
        </authorList>
    </citation>
    <scope>NUCLEOTIDE SEQUENCE [LARGE SCALE GENOMIC DNA]</scope>
    <source>
        <strain evidence="8 9">KACC 19094</strain>
        <plasmid evidence="8 9">unnamed1</plasmid>
    </source>
</reference>
<dbReference type="Gene3D" id="1.10.150.130">
    <property type="match status" value="1"/>
</dbReference>
<dbReference type="Pfam" id="PF14659">
    <property type="entry name" value="Phage_int_SAM_3"/>
    <property type="match status" value="1"/>
</dbReference>
<keyword evidence="4" id="KW-0233">DNA recombination</keyword>
<evidence type="ECO:0000256" key="1">
    <source>
        <dbReference type="ARBA" id="ARBA00008857"/>
    </source>
</evidence>
<dbReference type="PANTHER" id="PTHR30629">
    <property type="entry name" value="PROPHAGE INTEGRASE"/>
    <property type="match status" value="1"/>
</dbReference>
<geneLocation type="plasmid" evidence="8 9">
    <name>unnamed1</name>
</geneLocation>
<dbReference type="InterPro" id="IPR013762">
    <property type="entry name" value="Integrase-like_cat_sf"/>
</dbReference>
<dbReference type="Gene3D" id="3.30.160.390">
    <property type="entry name" value="Integrase, DNA-binding domain"/>
    <property type="match status" value="1"/>
</dbReference>
<accession>A0ABY7U2Y8</accession>
<dbReference type="PROSITE" id="PS51898">
    <property type="entry name" value="TYR_RECOMBINASE"/>
    <property type="match status" value="1"/>
</dbReference>
<dbReference type="PANTHER" id="PTHR30629:SF2">
    <property type="entry name" value="PROPHAGE INTEGRASE INTS-RELATED"/>
    <property type="match status" value="1"/>
</dbReference>
<sequence length="408" mass="45162">MSSNPKQENGCQVAEIDAAFSLNQIPSNNEKLTGHHARRKAPCRDTILWDSEVPGFGIRMRTSGAKSWIVKFSDRAQRRFVTLGQPPAMDVRKARAEARKLVAAAQTVGLPCAVGKASGEGLTFAKAAAELLPSLARQWKPSTVKTNSSYLRRTLIPFFGDMPMATIQRTDVARWRDSLAAKGGTFNRAVPVLSILMQEAEAFGYRQHASNPCRGIARYKRRKMERFLSMAEYRGLGHVLQEVEEEMPQAVALLRLLIATGGRVGEIASLRWEWVKEARIFLPDSKTGAKVIYLNAPARTMLERLGADSRQGLVFPSPYNPNKPIKIWSDWQKIRQRAGLGDLRLHDLRHSFASLAIRQGISLTIISRLLGHALPETTERYAHLADDSISEAADRVCSVLAQGLGVAA</sequence>
<evidence type="ECO:0000313" key="9">
    <source>
        <dbReference type="Proteomes" id="UP001218231"/>
    </source>
</evidence>
<evidence type="ECO:0000256" key="4">
    <source>
        <dbReference type="ARBA" id="ARBA00023172"/>
    </source>
</evidence>
<keyword evidence="8" id="KW-0614">Plasmid</keyword>
<organism evidence="8 9">
    <name type="scientific">Novosphingobium humi</name>
    <dbReference type="NCBI Taxonomy" id="2282397"/>
    <lineage>
        <taxon>Bacteria</taxon>
        <taxon>Pseudomonadati</taxon>
        <taxon>Pseudomonadota</taxon>
        <taxon>Alphaproteobacteria</taxon>
        <taxon>Sphingomonadales</taxon>
        <taxon>Sphingomonadaceae</taxon>
        <taxon>Novosphingobium</taxon>
    </lineage>
</organism>
<dbReference type="InterPro" id="IPR002104">
    <property type="entry name" value="Integrase_catalytic"/>
</dbReference>
<evidence type="ECO:0000256" key="3">
    <source>
        <dbReference type="ARBA" id="ARBA00023125"/>
    </source>
</evidence>
<proteinExistence type="inferred from homology"/>
<dbReference type="SUPFAM" id="SSF56349">
    <property type="entry name" value="DNA breaking-rejoining enzymes"/>
    <property type="match status" value="1"/>
</dbReference>
<keyword evidence="2" id="KW-0229">DNA integration</keyword>
<keyword evidence="9" id="KW-1185">Reference proteome</keyword>
<dbReference type="InterPro" id="IPR010998">
    <property type="entry name" value="Integrase_recombinase_N"/>
</dbReference>
<comment type="similarity">
    <text evidence="1">Belongs to the 'phage' integrase family.</text>
</comment>
<dbReference type="EMBL" id="CP117418">
    <property type="protein sequence ID" value="WCT79257.1"/>
    <property type="molecule type" value="Genomic_DNA"/>
</dbReference>
<feature type="domain" description="Core-binding (CB)" evidence="7">
    <location>
        <begin position="122"/>
        <end position="201"/>
    </location>
</feature>
<dbReference type="InterPro" id="IPR025166">
    <property type="entry name" value="Integrase_DNA_bind_dom"/>
</dbReference>
<dbReference type="InterPro" id="IPR050808">
    <property type="entry name" value="Phage_Integrase"/>
</dbReference>
<evidence type="ECO:0000256" key="5">
    <source>
        <dbReference type="PROSITE-ProRule" id="PRU01248"/>
    </source>
</evidence>
<dbReference type="Proteomes" id="UP001218231">
    <property type="component" value="Plasmid unnamed1"/>
</dbReference>
<dbReference type="RefSeq" id="WP_273619534.1">
    <property type="nucleotide sequence ID" value="NZ_CP117418.1"/>
</dbReference>
<dbReference type="Pfam" id="PF13356">
    <property type="entry name" value="Arm-DNA-bind_3"/>
    <property type="match status" value="1"/>
</dbReference>
<dbReference type="Pfam" id="PF00589">
    <property type="entry name" value="Phage_integrase"/>
    <property type="match status" value="1"/>
</dbReference>